<feature type="domain" description="VWFD" evidence="3">
    <location>
        <begin position="52"/>
        <end position="238"/>
    </location>
</feature>
<protein>
    <recommendedName>
        <fullName evidence="3">VWFD domain-containing protein</fullName>
    </recommendedName>
</protein>
<sequence>MCCSGNNTLPIRDCTFNGKTYKDGEQVEGICVNLICRSGQWASTGNIDECCRKCNVKDDPHFVSYDGVAFDFHGTCNYSITQEGVTQNPPFGVFGDFRTCLSSRSCVDATTFKDNENTIISMTYAGMANVAVNGNPFTVTTTIQNVAGHPVLAWRVGDCIRFLGTQRWNTAGTGAWRQVYLYAHPALTDRLYGLCGHYNYYTPDDLTHRDLSVTAPTFLPNAFGNSWKTSVQADSTCLSTPLIREPIAIRSRQKRQDGSVVDPCWNETYAKCYEILSTVEYNGNYPTEEQLQINSMFCATDLCAFKQAGNNQSDIDGYIRAIIEMLKTTVMYDAMATPGAAPIKDVCLPCLGTCGDGGNCRFQCDSSEEEVSGWCPFKKCKCCKKKPTCEDFTCGEGGTCRSCSCMEGEEVISGQCPMEGCLCCKKKPGKYTCLLTTEAPR</sequence>
<evidence type="ECO:0000256" key="1">
    <source>
        <dbReference type="ARBA" id="ARBA00023157"/>
    </source>
</evidence>
<name>A0AAN8X1D3_HALRR</name>
<dbReference type="PROSITE" id="PS51233">
    <property type="entry name" value="VWFD"/>
    <property type="match status" value="1"/>
</dbReference>
<organism evidence="4 5">
    <name type="scientific">Halocaridina rubra</name>
    <name type="common">Hawaiian red shrimp</name>
    <dbReference type="NCBI Taxonomy" id="373956"/>
    <lineage>
        <taxon>Eukaryota</taxon>
        <taxon>Metazoa</taxon>
        <taxon>Ecdysozoa</taxon>
        <taxon>Arthropoda</taxon>
        <taxon>Crustacea</taxon>
        <taxon>Multicrustacea</taxon>
        <taxon>Malacostraca</taxon>
        <taxon>Eumalacostraca</taxon>
        <taxon>Eucarida</taxon>
        <taxon>Decapoda</taxon>
        <taxon>Pleocyemata</taxon>
        <taxon>Caridea</taxon>
        <taxon>Atyoidea</taxon>
        <taxon>Atyidae</taxon>
        <taxon>Halocaridina</taxon>
    </lineage>
</organism>
<dbReference type="EMBL" id="JAXCGZ010009797">
    <property type="protein sequence ID" value="KAK7076185.1"/>
    <property type="molecule type" value="Genomic_DNA"/>
</dbReference>
<keyword evidence="1" id="KW-1015">Disulfide bond</keyword>
<keyword evidence="5" id="KW-1185">Reference proteome</keyword>
<dbReference type="PANTHER" id="PTHR11339">
    <property type="entry name" value="EXTRACELLULAR MATRIX GLYCOPROTEIN RELATED"/>
    <property type="match status" value="1"/>
</dbReference>
<accession>A0AAN8X1D3</accession>
<dbReference type="InterPro" id="IPR050780">
    <property type="entry name" value="Mucin_vWF_Thrombospondin_sf"/>
</dbReference>
<dbReference type="Proteomes" id="UP001381693">
    <property type="component" value="Unassembled WGS sequence"/>
</dbReference>
<evidence type="ECO:0000313" key="4">
    <source>
        <dbReference type="EMBL" id="KAK7076185.1"/>
    </source>
</evidence>
<dbReference type="SMART" id="SM00216">
    <property type="entry name" value="VWD"/>
    <property type="match status" value="1"/>
</dbReference>
<gene>
    <name evidence="4" type="ORF">SK128_014786</name>
</gene>
<evidence type="ECO:0000259" key="3">
    <source>
        <dbReference type="PROSITE" id="PS51233"/>
    </source>
</evidence>
<dbReference type="Pfam" id="PF00094">
    <property type="entry name" value="VWD"/>
    <property type="match status" value="1"/>
</dbReference>
<dbReference type="InterPro" id="IPR001846">
    <property type="entry name" value="VWF_type-D"/>
</dbReference>
<keyword evidence="2" id="KW-0325">Glycoprotein</keyword>
<evidence type="ECO:0000256" key="2">
    <source>
        <dbReference type="ARBA" id="ARBA00023180"/>
    </source>
</evidence>
<proteinExistence type="predicted"/>
<dbReference type="AlphaFoldDB" id="A0AAN8X1D3"/>
<reference evidence="4 5" key="1">
    <citation type="submission" date="2023-11" db="EMBL/GenBank/DDBJ databases">
        <title>Halocaridina rubra genome assembly.</title>
        <authorList>
            <person name="Smith C."/>
        </authorList>
    </citation>
    <scope>NUCLEOTIDE SEQUENCE [LARGE SCALE GENOMIC DNA]</scope>
    <source>
        <strain evidence="4">EP-1</strain>
        <tissue evidence="4">Whole</tissue>
    </source>
</reference>
<comment type="caution">
    <text evidence="4">The sequence shown here is derived from an EMBL/GenBank/DDBJ whole genome shotgun (WGS) entry which is preliminary data.</text>
</comment>
<evidence type="ECO:0000313" key="5">
    <source>
        <dbReference type="Proteomes" id="UP001381693"/>
    </source>
</evidence>